<dbReference type="CDD" id="cd06558">
    <property type="entry name" value="crotonase-like"/>
    <property type="match status" value="1"/>
</dbReference>
<gene>
    <name evidence="1" type="ORF">AS156_04625</name>
</gene>
<dbReference type="Pfam" id="PF00378">
    <property type="entry name" value="ECH_1"/>
    <property type="match status" value="1"/>
</dbReference>
<dbReference type="GO" id="GO:0003824">
    <property type="term" value="F:catalytic activity"/>
    <property type="evidence" value="ECO:0007669"/>
    <property type="project" value="UniProtKB-ARBA"/>
</dbReference>
<keyword evidence="2" id="KW-1185">Reference proteome</keyword>
<sequence length="275" mass="30226">MLEVSVVAMSDPATGQMQRDRSETEMDILKMEARGAVLIATFNHVNALNPMSLELENAVRSVCRETERNPSIRALVLTGGNDRSFCAGGDFKEVAQLSGRAAVEAFIDRWIDFYCTILNVTKPTVAAVGGHAIGVGFQVALSCDWRVGSPETKLLMWELKHGIACTIGGYMLETFVGRAAMSDIIYGCEVVPISWAAEHKLLHQVVDPSSLVETAIERARILSEFPEITFRRTKESTNRRLIVGLRAIAHEAKEAHVASAATNAVQHHVKRVLRQ</sequence>
<dbReference type="SUPFAM" id="SSF52096">
    <property type="entry name" value="ClpP/crotonase"/>
    <property type="match status" value="1"/>
</dbReference>
<evidence type="ECO:0000313" key="2">
    <source>
        <dbReference type="Proteomes" id="UP000057737"/>
    </source>
</evidence>
<dbReference type="PANTHER" id="PTHR11941:SF54">
    <property type="entry name" value="ENOYL-COA HYDRATASE, MITOCHONDRIAL"/>
    <property type="match status" value="1"/>
</dbReference>
<reference evidence="1 2" key="1">
    <citation type="submission" date="2015-11" db="EMBL/GenBank/DDBJ databases">
        <title>Draft Genome Sequence of the Strain BR 10303 (Bradyrhizobium sp.) isolated from nodules of Centrolobium paraense.</title>
        <authorList>
            <person name="Zelli J.E."/>
            <person name="Simoes-Araujo J.L."/>
            <person name="Barauna A.C."/>
            <person name="Silva K."/>
        </authorList>
    </citation>
    <scope>NUCLEOTIDE SEQUENCE [LARGE SCALE GENOMIC DNA]</scope>
    <source>
        <strain evidence="1 2">BR 10303</strain>
    </source>
</reference>
<accession>A0A109JWS4</accession>
<comment type="caution">
    <text evidence="1">The sequence shown here is derived from an EMBL/GenBank/DDBJ whole genome shotgun (WGS) entry which is preliminary data.</text>
</comment>
<protein>
    <recommendedName>
        <fullName evidence="3">Enoyl-CoA hydratase/carnithine racemase</fullName>
    </recommendedName>
</protein>
<dbReference type="PANTHER" id="PTHR11941">
    <property type="entry name" value="ENOYL-COA HYDRATASE-RELATED"/>
    <property type="match status" value="1"/>
</dbReference>
<proteinExistence type="predicted"/>
<dbReference type="GO" id="GO:0006635">
    <property type="term" value="P:fatty acid beta-oxidation"/>
    <property type="evidence" value="ECO:0007669"/>
    <property type="project" value="TreeGrafter"/>
</dbReference>
<evidence type="ECO:0000313" key="1">
    <source>
        <dbReference type="EMBL" id="KWV56324.1"/>
    </source>
</evidence>
<dbReference type="InterPro" id="IPR001753">
    <property type="entry name" value="Enoyl-CoA_hydra/iso"/>
</dbReference>
<dbReference type="EMBL" id="LNCU01000051">
    <property type="protein sequence ID" value="KWV56324.1"/>
    <property type="molecule type" value="Genomic_DNA"/>
</dbReference>
<dbReference type="AlphaFoldDB" id="A0A109JWS4"/>
<dbReference type="Proteomes" id="UP000057737">
    <property type="component" value="Unassembled WGS sequence"/>
</dbReference>
<evidence type="ECO:0008006" key="3">
    <source>
        <dbReference type="Google" id="ProtNLM"/>
    </source>
</evidence>
<organism evidence="1 2">
    <name type="scientific">Bradyrhizobium macuxiense</name>
    <dbReference type="NCBI Taxonomy" id="1755647"/>
    <lineage>
        <taxon>Bacteria</taxon>
        <taxon>Pseudomonadati</taxon>
        <taxon>Pseudomonadota</taxon>
        <taxon>Alphaproteobacteria</taxon>
        <taxon>Hyphomicrobiales</taxon>
        <taxon>Nitrobacteraceae</taxon>
        <taxon>Bradyrhizobium</taxon>
    </lineage>
</organism>
<name>A0A109JWS4_9BRAD</name>
<dbReference type="InterPro" id="IPR029045">
    <property type="entry name" value="ClpP/crotonase-like_dom_sf"/>
</dbReference>
<dbReference type="Gene3D" id="1.20.5.1610">
    <property type="match status" value="1"/>
</dbReference>
<dbReference type="Gene3D" id="3.90.226.10">
    <property type="entry name" value="2-enoyl-CoA Hydratase, Chain A, domain 1"/>
    <property type="match status" value="1"/>
</dbReference>